<dbReference type="InterPro" id="IPR015943">
    <property type="entry name" value="WD40/YVTN_repeat-like_dom_sf"/>
</dbReference>
<sequence>MSASSIRRLKERGGGGAKIVGPSAATAATAAVKYPKSFTPQSEKSVLVNGGDSLRKKPAGKENPRPTSRGRAASATAAAALSQKPIMKAMPRIDKASAANGGFNGAIRIENRGGEIRAEGRPRWSTSSAMVPSQRGRSPSPSEFNRVLSSSRSSRASSVEKKRGNSRENVKSDAGKYALKNSVKNNEIPDRKVVNLSSESVKFKFDDADENLNLKEILKTKPCLGSDVEFCGQGLESGRDSSGGLSLKGSSMESKSGDVLRPFKQNEVGETTQKMVKKSGGSSGTLKGKEGNEDKKSGSCVGGKYPSKLHEKLAFLEGKVKRIATDIKRTKEMLDMNNTDSSKVILSDIQEKISGIEKAMSHVVNNDDKKASVEKSNENDDSKAKLTEVILENKMGEGKSSVTGLNADELEARLFPHHKLLRDRKSLKSSGGNADISEAEVGDADGKLNEEQESVDPVDEHPIAKEFLASLRNEKYVGDIRIGNLSLSVCDVQETDASVTSTEMSNVSQHSQSKAASDINLMTDERLEDFDSQESRPALIIEEEAEDSFLYKLNEIGRKATTGGWFVSEGESVLLAHDDGSCSLYDVVNCEGKAIYKPPTGVSPNMWGDCWLVRAPSADGCSGRYVVAASAGNSAVSGFCCWDLYSKEIRAFHTENGNSSVRTALAPLPNNSSYRRNVMSASTMAENKQWWYRPCGPLIASAASGQRMIRVYDVRDGEPIMRWELQKSVSGMEYSSPLHWRNRGRVVIAESEAVSLWDVSSLHPEAVSSVSSSNRTIVALHVNNTDAELGGGVRQRVSSAEEGNDGVFCTPDSINVLDFRITSGIALKIPKVGVDIHSTFSRGDSIFLGCTNLKSVGGKQYSSQIQQYSLRKGSLCSIYDIPASNAHRHFTAITQVWGNAEHVMGVSGQGLFIFDTLENEVWQALNPDSANSQNVKEVIGSNDLYCPSFDYLGSRVLLVSRDRPALWKYLL</sequence>
<feature type="compositionally biased region" description="Basic and acidic residues" evidence="1">
    <location>
        <begin position="158"/>
        <end position="174"/>
    </location>
</feature>
<feature type="region of interest" description="Disordered" evidence="1">
    <location>
        <begin position="424"/>
        <end position="445"/>
    </location>
</feature>
<feature type="region of interest" description="Disordered" evidence="1">
    <location>
        <begin position="35"/>
        <end position="183"/>
    </location>
</feature>
<name>A0AAV1EEQ4_OLDCO</name>
<dbReference type="AlphaFoldDB" id="A0AAV1EEQ4"/>
<feature type="compositionally biased region" description="Basic and acidic residues" evidence="1">
    <location>
        <begin position="287"/>
        <end position="297"/>
    </location>
</feature>
<feature type="compositionally biased region" description="Polar residues" evidence="1">
    <location>
        <begin position="124"/>
        <end position="143"/>
    </location>
</feature>
<protein>
    <submittedName>
        <fullName evidence="3">OLC1v1019659C1</fullName>
    </submittedName>
</protein>
<feature type="compositionally biased region" description="Basic and acidic residues" evidence="1">
    <location>
        <begin position="109"/>
        <end position="122"/>
    </location>
</feature>
<dbReference type="InterPro" id="IPR011044">
    <property type="entry name" value="Quino_amine_DH_bsu"/>
</dbReference>
<gene>
    <name evidence="3" type="ORF">OLC1_LOCUS24081</name>
</gene>
<evidence type="ECO:0000256" key="1">
    <source>
        <dbReference type="SAM" id="MobiDB-lite"/>
    </source>
</evidence>
<dbReference type="InterPro" id="IPR045289">
    <property type="entry name" value="At4g14310-like"/>
</dbReference>
<feature type="compositionally biased region" description="Basic and acidic residues" evidence="1">
    <location>
        <begin position="53"/>
        <end position="64"/>
    </location>
</feature>
<feature type="compositionally biased region" description="Low complexity" evidence="1">
    <location>
        <begin position="67"/>
        <end position="80"/>
    </location>
</feature>
<dbReference type="Pfam" id="PF25465">
    <property type="entry name" value="Beta-prop_At4g14310"/>
    <property type="match status" value="1"/>
</dbReference>
<dbReference type="SUPFAM" id="SSF50969">
    <property type="entry name" value="YVTN repeat-like/Quinoprotein amine dehydrogenase"/>
    <property type="match status" value="1"/>
</dbReference>
<organism evidence="3 4">
    <name type="scientific">Oldenlandia corymbosa var. corymbosa</name>
    <dbReference type="NCBI Taxonomy" id="529605"/>
    <lineage>
        <taxon>Eukaryota</taxon>
        <taxon>Viridiplantae</taxon>
        <taxon>Streptophyta</taxon>
        <taxon>Embryophyta</taxon>
        <taxon>Tracheophyta</taxon>
        <taxon>Spermatophyta</taxon>
        <taxon>Magnoliopsida</taxon>
        <taxon>eudicotyledons</taxon>
        <taxon>Gunneridae</taxon>
        <taxon>Pentapetalae</taxon>
        <taxon>asterids</taxon>
        <taxon>lamiids</taxon>
        <taxon>Gentianales</taxon>
        <taxon>Rubiaceae</taxon>
        <taxon>Rubioideae</taxon>
        <taxon>Spermacoceae</taxon>
        <taxon>Hedyotis-Oldenlandia complex</taxon>
        <taxon>Oldenlandia</taxon>
    </lineage>
</organism>
<evidence type="ECO:0000259" key="2">
    <source>
        <dbReference type="Pfam" id="PF25465"/>
    </source>
</evidence>
<feature type="compositionally biased region" description="Low complexity" evidence="1">
    <location>
        <begin position="235"/>
        <end position="254"/>
    </location>
</feature>
<reference evidence="3" key="1">
    <citation type="submission" date="2023-03" db="EMBL/GenBank/DDBJ databases">
        <authorList>
            <person name="Julca I."/>
        </authorList>
    </citation>
    <scope>NUCLEOTIDE SEQUENCE</scope>
</reference>
<evidence type="ECO:0000313" key="4">
    <source>
        <dbReference type="Proteomes" id="UP001161247"/>
    </source>
</evidence>
<dbReference type="EMBL" id="OX459126">
    <property type="protein sequence ID" value="CAI9118135.1"/>
    <property type="molecule type" value="Genomic_DNA"/>
</dbReference>
<dbReference type="Proteomes" id="UP001161247">
    <property type="component" value="Chromosome 9"/>
</dbReference>
<feature type="domain" description="At4g14310 8-bladed propeller" evidence="2">
    <location>
        <begin position="684"/>
        <end position="966"/>
    </location>
</feature>
<dbReference type="PANTHER" id="PTHR35492">
    <property type="entry name" value="TRANSDUCIN/WD40 REPEAT-LIKE SUPERFAMILY PROTEIN"/>
    <property type="match status" value="1"/>
</dbReference>
<dbReference type="PANTHER" id="PTHR35492:SF1">
    <property type="entry name" value="TRANSDUCIN_WD40 REPEAT-LIKE SUPERFAMILY PROTEIN"/>
    <property type="match status" value="1"/>
</dbReference>
<feature type="region of interest" description="Disordered" evidence="1">
    <location>
        <begin position="235"/>
        <end position="303"/>
    </location>
</feature>
<evidence type="ECO:0000313" key="3">
    <source>
        <dbReference type="EMBL" id="CAI9118135.1"/>
    </source>
</evidence>
<keyword evidence="4" id="KW-1185">Reference proteome</keyword>
<dbReference type="Gene3D" id="2.130.10.10">
    <property type="entry name" value="YVTN repeat-like/Quinoprotein amine dehydrogenase"/>
    <property type="match status" value="1"/>
</dbReference>
<accession>A0AAV1EEQ4</accession>
<proteinExistence type="predicted"/>
<dbReference type="InterPro" id="IPR057442">
    <property type="entry name" value="Beta-prop_At4g14310"/>
</dbReference>
<feature type="region of interest" description="Disordered" evidence="1">
    <location>
        <begin position="1"/>
        <end position="20"/>
    </location>
</feature>